<proteinExistence type="predicted"/>
<dbReference type="Proteomes" id="UP000223913">
    <property type="component" value="Unassembled WGS sequence"/>
</dbReference>
<reference evidence="1 2" key="1">
    <citation type="submission" date="2017-10" db="EMBL/GenBank/DDBJ databases">
        <title>The draft genome sequence of Lewinella nigricans NBRC 102662.</title>
        <authorList>
            <person name="Wang K."/>
        </authorList>
    </citation>
    <scope>NUCLEOTIDE SEQUENCE [LARGE SCALE GENOMIC DNA]</scope>
    <source>
        <strain evidence="1 2">NBRC 102662</strain>
    </source>
</reference>
<gene>
    <name evidence="1" type="ORF">CRP01_29035</name>
</gene>
<protein>
    <recommendedName>
        <fullName evidence="3">Polymer-forming cytoskeletal protein</fullName>
    </recommendedName>
</protein>
<sequence>MNWKNRIRKWLNVDILEPWNWADAPEVANLREDRVLDETIVLNGNNEAHLLLAPGVHLHLAGTLRGNVLGQSENTIKITGEFHGDLKCEKLILIKGAVVKGQITYYTLVIQDGVFLDGNVNTVIPEDFVNRLDPGRKR</sequence>
<dbReference type="RefSeq" id="WP_099153566.1">
    <property type="nucleotide sequence ID" value="NZ_PDUD01000034.1"/>
</dbReference>
<evidence type="ECO:0000313" key="2">
    <source>
        <dbReference type="Proteomes" id="UP000223913"/>
    </source>
</evidence>
<dbReference type="Pfam" id="PF04519">
    <property type="entry name" value="Bactofilin"/>
    <property type="match status" value="1"/>
</dbReference>
<comment type="caution">
    <text evidence="1">The sequence shown here is derived from an EMBL/GenBank/DDBJ whole genome shotgun (WGS) entry which is preliminary data.</text>
</comment>
<evidence type="ECO:0008006" key="3">
    <source>
        <dbReference type="Google" id="ProtNLM"/>
    </source>
</evidence>
<accession>A0A2D0N423</accession>
<organism evidence="1 2">
    <name type="scientific">Flavilitoribacter nigricans (strain ATCC 23147 / DSM 23189 / NBRC 102662 / NCIMB 1420 / SS-2)</name>
    <name type="common">Lewinella nigricans</name>
    <dbReference type="NCBI Taxonomy" id="1122177"/>
    <lineage>
        <taxon>Bacteria</taxon>
        <taxon>Pseudomonadati</taxon>
        <taxon>Bacteroidota</taxon>
        <taxon>Saprospiria</taxon>
        <taxon>Saprospirales</taxon>
        <taxon>Lewinellaceae</taxon>
        <taxon>Flavilitoribacter</taxon>
    </lineage>
</organism>
<dbReference type="EMBL" id="PDUD01000034">
    <property type="protein sequence ID" value="PHN03126.1"/>
    <property type="molecule type" value="Genomic_DNA"/>
</dbReference>
<dbReference type="AlphaFoldDB" id="A0A2D0N423"/>
<keyword evidence="2" id="KW-1185">Reference proteome</keyword>
<dbReference type="OrthoDB" id="5432602at2"/>
<evidence type="ECO:0000313" key="1">
    <source>
        <dbReference type="EMBL" id="PHN03126.1"/>
    </source>
</evidence>
<name>A0A2D0N423_FLAN2</name>
<dbReference type="InterPro" id="IPR007607">
    <property type="entry name" value="BacA/B"/>
</dbReference>